<dbReference type="AlphaFoldDB" id="A0A0C2WTF5"/>
<sequence length="57" mass="6510">MTGTIPPTTLPVRAPTYRFCNLTNHCRRTSHHHHAIFVFIIAFLTAPIRLSQRPVTV</sequence>
<organism evidence="1 2">
    <name type="scientific">Amanita muscaria (strain Koide BX008)</name>
    <dbReference type="NCBI Taxonomy" id="946122"/>
    <lineage>
        <taxon>Eukaryota</taxon>
        <taxon>Fungi</taxon>
        <taxon>Dikarya</taxon>
        <taxon>Basidiomycota</taxon>
        <taxon>Agaricomycotina</taxon>
        <taxon>Agaricomycetes</taxon>
        <taxon>Agaricomycetidae</taxon>
        <taxon>Agaricales</taxon>
        <taxon>Pluteineae</taxon>
        <taxon>Amanitaceae</taxon>
        <taxon>Amanita</taxon>
    </lineage>
</organism>
<accession>A0A0C2WTF5</accession>
<name>A0A0C2WTF5_AMAMK</name>
<keyword evidence="2" id="KW-1185">Reference proteome</keyword>
<reference evidence="1 2" key="1">
    <citation type="submission" date="2014-04" db="EMBL/GenBank/DDBJ databases">
        <title>Evolutionary Origins and Diversification of the Mycorrhizal Mutualists.</title>
        <authorList>
            <consortium name="DOE Joint Genome Institute"/>
            <consortium name="Mycorrhizal Genomics Consortium"/>
            <person name="Kohler A."/>
            <person name="Kuo A."/>
            <person name="Nagy L.G."/>
            <person name="Floudas D."/>
            <person name="Copeland A."/>
            <person name="Barry K.W."/>
            <person name="Cichocki N."/>
            <person name="Veneault-Fourrey C."/>
            <person name="LaButti K."/>
            <person name="Lindquist E.A."/>
            <person name="Lipzen A."/>
            <person name="Lundell T."/>
            <person name="Morin E."/>
            <person name="Murat C."/>
            <person name="Riley R."/>
            <person name="Ohm R."/>
            <person name="Sun H."/>
            <person name="Tunlid A."/>
            <person name="Henrissat B."/>
            <person name="Grigoriev I.V."/>
            <person name="Hibbett D.S."/>
            <person name="Martin F."/>
        </authorList>
    </citation>
    <scope>NUCLEOTIDE SEQUENCE [LARGE SCALE GENOMIC DNA]</scope>
    <source>
        <strain evidence="1 2">Koide BX008</strain>
    </source>
</reference>
<evidence type="ECO:0000313" key="2">
    <source>
        <dbReference type="Proteomes" id="UP000054549"/>
    </source>
</evidence>
<evidence type="ECO:0000313" key="1">
    <source>
        <dbReference type="EMBL" id="KIL60006.1"/>
    </source>
</evidence>
<gene>
    <name evidence="1" type="ORF">M378DRAFT_168640</name>
</gene>
<dbReference type="EMBL" id="KN818306">
    <property type="protein sequence ID" value="KIL60006.1"/>
    <property type="molecule type" value="Genomic_DNA"/>
</dbReference>
<dbReference type="InParanoid" id="A0A0C2WTF5"/>
<dbReference type="Proteomes" id="UP000054549">
    <property type="component" value="Unassembled WGS sequence"/>
</dbReference>
<dbReference type="HOGENOM" id="CLU_2996127_0_0_1"/>
<protein>
    <submittedName>
        <fullName evidence="1">Uncharacterized protein</fullName>
    </submittedName>
</protein>
<proteinExistence type="predicted"/>